<evidence type="ECO:0000256" key="1">
    <source>
        <dbReference type="SAM" id="Coils"/>
    </source>
</evidence>
<name>A9U5C5_PHYPA</name>
<sequence>MATKALESVVGILDQFDGRNISKYLKYYSREMELNKVREKDMILTFELAVVPELRDHIKGIIKTHGDRWEDFILQLKEEYSLEDAERVTRKSFMEWVNKSNKGLVATELLREFERQLLQLSRVEKLTLENDNVELFLQSAGNDLQRELELLLEDNTEDNGLTTDWKKVSEAVGILAKREYRRVAPQKVAIDKLVKGMKDLQIKLAKLEEKEGLSENKSVSKPGYIQRCIWCDSMEHPRKECGDFANIL</sequence>
<keyword evidence="1" id="KW-0175">Coiled coil</keyword>
<accession>A9U5C5</accession>
<organism>
    <name type="scientific">Physcomitrium patens</name>
    <name type="common">Spreading-leaved earth moss</name>
    <name type="synonym">Physcomitrella patens</name>
    <dbReference type="NCBI Taxonomy" id="3218"/>
    <lineage>
        <taxon>Eukaryota</taxon>
        <taxon>Viridiplantae</taxon>
        <taxon>Streptophyta</taxon>
        <taxon>Embryophyta</taxon>
        <taxon>Bryophyta</taxon>
        <taxon>Bryophytina</taxon>
        <taxon>Bryopsida</taxon>
        <taxon>Funariidae</taxon>
        <taxon>Funariales</taxon>
        <taxon>Funariaceae</taxon>
        <taxon>Physcomitrium</taxon>
    </lineage>
</organism>
<proteinExistence type="predicted"/>
<protein>
    <submittedName>
        <fullName evidence="2">Predicted protein</fullName>
    </submittedName>
</protein>
<evidence type="ECO:0000313" key="2">
    <source>
        <dbReference type="EMBL" id="EDQ49128.1"/>
    </source>
</evidence>
<reference evidence="2" key="1">
    <citation type="journal article" date="2008" name="Science">
        <title>The Physcomitrella genome reveals evolutionary insights into the conquest of land by plants.</title>
        <authorList>
            <person name="Rensing S."/>
            <person name="Lang D."/>
            <person name="Zimmer A."/>
            <person name="Terry A."/>
            <person name="Salamov A."/>
            <person name="Shapiro H."/>
            <person name="Nishiyama T."/>
            <person name="Perroud P.-F."/>
            <person name="Lindquist E."/>
            <person name="Kamisugi Y."/>
            <person name="Tanahashi T."/>
            <person name="Sakakibara K."/>
            <person name="Fujita T."/>
            <person name="Oishi K."/>
            <person name="Shin-I T."/>
            <person name="Kuroki Y."/>
            <person name="Toyoda A."/>
            <person name="Suzuki Y."/>
            <person name="Hashimoto A."/>
            <person name="Yamaguchi K."/>
            <person name="Sugano A."/>
            <person name="Kohara Y."/>
            <person name="Fujiyama A."/>
            <person name="Anterola A."/>
            <person name="Aoki S."/>
            <person name="Ashton N."/>
            <person name="Barbazuk W.B."/>
            <person name="Barker E."/>
            <person name="Bennetzen J."/>
            <person name="Bezanilla M."/>
            <person name="Blankenship R."/>
            <person name="Cho S.H."/>
            <person name="Dutcher S."/>
            <person name="Estelle M."/>
            <person name="Fawcett J.A."/>
            <person name="Gundlach H."/>
            <person name="Hanada K."/>
            <person name="Heyl A."/>
            <person name="Hicks K.A."/>
            <person name="Hugh J."/>
            <person name="Lohr M."/>
            <person name="Mayer K."/>
            <person name="Melkozernov A."/>
            <person name="Murata T."/>
            <person name="Nelson D."/>
            <person name="Pils B."/>
            <person name="Prigge M."/>
            <person name="Reiss B."/>
            <person name="Renner T."/>
            <person name="Rombauts S."/>
            <person name="Rushton P."/>
            <person name="Sanderfoot A."/>
            <person name="Schween G."/>
            <person name="Shiu S.-H."/>
            <person name="Stueber K."/>
            <person name="Theodoulou F.L."/>
            <person name="Tu H."/>
            <person name="Van de Peer Y."/>
            <person name="Verrier P.J."/>
            <person name="Waters E."/>
            <person name="Wood A."/>
            <person name="Yang L."/>
            <person name="Cove D."/>
            <person name="Cuming A."/>
            <person name="Hasebe M."/>
            <person name="Lucas S."/>
            <person name="Mishler D.B."/>
            <person name="Reski R."/>
            <person name="Grigoriev I."/>
            <person name="Quatrano R.S."/>
            <person name="Boore J.L."/>
        </authorList>
    </citation>
    <scope>NUCLEOTIDE SEQUENCE [LARGE SCALE GENOMIC DNA]</scope>
</reference>
<gene>
    <name evidence="2" type="ORF">PHYPADRAFT_102579</name>
</gene>
<feature type="coiled-coil region" evidence="1">
    <location>
        <begin position="190"/>
        <end position="217"/>
    </location>
</feature>
<dbReference type="EMBL" id="DS545478">
    <property type="protein sequence ID" value="EDQ49128.1"/>
    <property type="molecule type" value="Genomic_DNA"/>
</dbReference>
<dbReference type="AlphaFoldDB" id="A9U5C5"/>